<organism evidence="1 2">
    <name type="scientific">Cohnella faecalis</name>
    <dbReference type="NCBI Taxonomy" id="2315694"/>
    <lineage>
        <taxon>Bacteria</taxon>
        <taxon>Bacillati</taxon>
        <taxon>Bacillota</taxon>
        <taxon>Bacilli</taxon>
        <taxon>Bacillales</taxon>
        <taxon>Paenibacillaceae</taxon>
        <taxon>Cohnella</taxon>
    </lineage>
</organism>
<keyword evidence="2" id="KW-1185">Reference proteome</keyword>
<dbReference type="AlphaFoldDB" id="A0A398CQ23"/>
<dbReference type="InterPro" id="IPR015424">
    <property type="entry name" value="PyrdxlP-dep_Trfase"/>
</dbReference>
<reference evidence="1 2" key="1">
    <citation type="submission" date="2018-09" db="EMBL/GenBank/DDBJ databases">
        <title>Cohnella cavernae sp. nov., isolated from a karst cave.</title>
        <authorList>
            <person name="Zhu H."/>
        </authorList>
    </citation>
    <scope>NUCLEOTIDE SEQUENCE [LARGE SCALE GENOMIC DNA]</scope>
    <source>
        <strain evidence="1 2">K2E09-144</strain>
    </source>
</reference>
<evidence type="ECO:0008006" key="3">
    <source>
        <dbReference type="Google" id="ProtNLM"/>
    </source>
</evidence>
<dbReference type="EMBL" id="QXJM01000027">
    <property type="protein sequence ID" value="RIE04300.1"/>
    <property type="molecule type" value="Genomic_DNA"/>
</dbReference>
<dbReference type="OrthoDB" id="8955051at2"/>
<comment type="caution">
    <text evidence="1">The sequence shown here is derived from an EMBL/GenBank/DDBJ whole genome shotgun (WGS) entry which is preliminary data.</text>
</comment>
<proteinExistence type="predicted"/>
<accession>A0A398CQ23</accession>
<dbReference type="SUPFAM" id="SSF53383">
    <property type="entry name" value="PLP-dependent transferases"/>
    <property type="match status" value="1"/>
</dbReference>
<protein>
    <recommendedName>
        <fullName evidence="3">DegT/DnrJ/EryC1/StrS aminotransferase family protein</fullName>
    </recommendedName>
</protein>
<name>A0A398CQ23_9BACL</name>
<dbReference type="RefSeq" id="WP_119148341.1">
    <property type="nucleotide sequence ID" value="NZ_JBHSOV010000042.1"/>
</dbReference>
<evidence type="ECO:0000313" key="2">
    <source>
        <dbReference type="Proteomes" id="UP000266340"/>
    </source>
</evidence>
<dbReference type="Proteomes" id="UP000266340">
    <property type="component" value="Unassembled WGS sequence"/>
</dbReference>
<evidence type="ECO:0000313" key="1">
    <source>
        <dbReference type="EMBL" id="RIE04300.1"/>
    </source>
</evidence>
<gene>
    <name evidence="1" type="ORF">D3H35_06720</name>
</gene>
<sequence>MEIGGFRELDLRQGYEFYSGNNVARLNSGRYGIFHALQLLGCSKILMPYYQCDTVRDYLLSQNIEIEYYHIDSNFYPILNSVIEKDRALLIVNYFGIISANYLSEVIEKNPNVIVDNTQAFFSAPIPASYTVYSPRKFFGVPDGCYVYGENATHLLEKYEEDLSSPTSSFLLSRIETGGNANYQNYCINEERISSSGLRRMSKLTHALLDNIDYEYCMNKRRENFKIACDLFDSINCISIANINVNADLCIPMVYPLVIENEDLRNKLVSNRIYIGHWWEYLINELPFNSIEVYYSKFLIPIQIDHRYDRKHIQYVYELIARIVEEDHT</sequence>